<comment type="similarity">
    <text evidence="9">Belongs to the SecD/SecF family. SecD subfamily.</text>
</comment>
<keyword evidence="4 9" id="KW-0812">Transmembrane</keyword>
<dbReference type="Pfam" id="PF21760">
    <property type="entry name" value="SecD_1st"/>
    <property type="match status" value="1"/>
</dbReference>
<dbReference type="Pfam" id="PF22599">
    <property type="entry name" value="SecDF_P1_head"/>
    <property type="match status" value="1"/>
</dbReference>
<dbReference type="InterPro" id="IPR027398">
    <property type="entry name" value="SecD-TM"/>
</dbReference>
<comment type="subunit">
    <text evidence="9">Forms a complex with SecF. Part of the essential Sec protein translocation apparatus which comprises SecA, SecYEG and auxiliary proteins SecDF-YajC and YidC.</text>
</comment>
<evidence type="ECO:0000313" key="15">
    <source>
        <dbReference type="Proteomes" id="UP000027215"/>
    </source>
</evidence>
<dbReference type="PANTHER" id="PTHR30081">
    <property type="entry name" value="PROTEIN-EXPORT MEMBRANE PROTEIN SEC"/>
    <property type="match status" value="1"/>
</dbReference>
<sequence length="614" mass="66968">MLELPRWKYVLIFVVLVLSTLYALPNVYQKDPSVQITANRGGHIDDAFRQQVMSDLQASGVVPKAVTKDGDSLMVRLMSLEMQTRASDVLRAKVGENYTVALNLASTVPDWLAKLGGRPMVLGLDLVGGVHFALQVDQKAALNKRMDAFVEEVRSTLGSKRIGFRMVERRPDNTIRVTFDDDAHLNEARMVLFKEQVGLSYSVSGNTLIARVSENELRQIASGAVEQNLTTLRNRINELGVAEPIIQRQGDDRIVVELPGVQDTAEAKRLIGATATLEFRGVVDGDAYEAVRTGNIPPEARVYYIRGTNQPVLLNKRVIVSGDEMVNATVGVDENGMPAVNVTLSNAAGQRMLDYTQRNLYKLMSVVYIERIPTVSMVDGKEVRGVRLKEEALSPTRIAGVFGKNFRTTGLEKTEAENLSKLLRAGSLAAPMDFVEEYVIGPSLGAENVERGVTAVVFSFLFTLVFFTIYYRMFGVITSLALLFNLLIVVAVMSLFGATMTLPGFAGLALSVGLSVDANVLINERIREELRHGMPPRSAIMAGYDKAGSTILDANLTGLIVGVALYAFGTGPLKGFALTMIIGIFASMFTAITVSRSLSALIYGTRNNLKSLAI</sequence>
<accession>A0A060H1F6</accession>
<dbReference type="HAMAP" id="MF_01463_B">
    <property type="entry name" value="SecD_B"/>
    <property type="match status" value="1"/>
</dbReference>
<feature type="domain" description="SecDF P1 head subdomain" evidence="13">
    <location>
        <begin position="302"/>
        <end position="430"/>
    </location>
</feature>
<dbReference type="KEGG" id="xfs:D934_01910"/>
<evidence type="ECO:0000256" key="1">
    <source>
        <dbReference type="ARBA" id="ARBA00004651"/>
    </source>
</evidence>
<feature type="domain" description="SecD export protein N-terminal TM" evidence="11">
    <location>
        <begin position="3"/>
        <end position="102"/>
    </location>
</feature>
<name>A0A060H1F6_XYLFS</name>
<dbReference type="AlphaFoldDB" id="A0A060H1F6"/>
<evidence type="ECO:0000259" key="10">
    <source>
        <dbReference type="Pfam" id="PF02355"/>
    </source>
</evidence>
<dbReference type="Gene3D" id="3.30.70.3400">
    <property type="match status" value="2"/>
</dbReference>
<comment type="function">
    <text evidence="9">Part of the Sec protein translocase complex. Interacts with the SecYEG preprotein conducting channel. SecDF uses the proton motive force (PMF) to complete protein translocation after the ATP-dependent function of SecA.</text>
</comment>
<dbReference type="RefSeq" id="WP_042836374.1">
    <property type="nucleotide sequence ID" value="NZ_CP006696.1"/>
</dbReference>
<dbReference type="Pfam" id="PF07549">
    <property type="entry name" value="Sec_GG"/>
    <property type="match status" value="1"/>
</dbReference>
<dbReference type="NCBIfam" id="TIGR00916">
    <property type="entry name" value="2A0604s01"/>
    <property type="match status" value="1"/>
</dbReference>
<feature type="domain" description="Protein export membrane protein SecD/SecF C-terminal" evidence="10">
    <location>
        <begin position="435"/>
        <end position="600"/>
    </location>
</feature>
<dbReference type="Gene3D" id="3.30.1360.200">
    <property type="match status" value="1"/>
</dbReference>
<dbReference type="Pfam" id="PF02355">
    <property type="entry name" value="SecD_SecF_C"/>
    <property type="match status" value="1"/>
</dbReference>
<dbReference type="PATRIC" id="fig|155920.8.peg.459"/>
<dbReference type="GO" id="GO:0006605">
    <property type="term" value="P:protein targeting"/>
    <property type="evidence" value="ECO:0007669"/>
    <property type="project" value="UniProtKB-UniRule"/>
</dbReference>
<dbReference type="InterPro" id="IPR005791">
    <property type="entry name" value="SecD"/>
</dbReference>
<dbReference type="EMBL" id="CP006696">
    <property type="protein sequence ID" value="AIC09343.1"/>
    <property type="molecule type" value="Genomic_DNA"/>
</dbReference>
<organism evidence="14 15">
    <name type="scientific">Xylella fastidiosa subsp. sandyi Ann-1</name>
    <dbReference type="NCBI Taxonomy" id="155920"/>
    <lineage>
        <taxon>Bacteria</taxon>
        <taxon>Pseudomonadati</taxon>
        <taxon>Pseudomonadota</taxon>
        <taxon>Gammaproteobacteria</taxon>
        <taxon>Lysobacterales</taxon>
        <taxon>Lysobacteraceae</taxon>
        <taxon>Xylella</taxon>
    </lineage>
</organism>
<evidence type="ECO:0000256" key="2">
    <source>
        <dbReference type="ARBA" id="ARBA00022448"/>
    </source>
</evidence>
<keyword evidence="7 9" id="KW-0811">Translocation</keyword>
<dbReference type="GO" id="GO:0065002">
    <property type="term" value="P:intracellular protein transmembrane transport"/>
    <property type="evidence" value="ECO:0007669"/>
    <property type="project" value="UniProtKB-UniRule"/>
</dbReference>
<evidence type="ECO:0000259" key="12">
    <source>
        <dbReference type="Pfam" id="PF21760"/>
    </source>
</evidence>
<dbReference type="NCBIfam" id="TIGR01129">
    <property type="entry name" value="secD"/>
    <property type="match status" value="1"/>
</dbReference>
<evidence type="ECO:0000256" key="4">
    <source>
        <dbReference type="ARBA" id="ARBA00022692"/>
    </source>
</evidence>
<comment type="caution">
    <text evidence="9">Lacks conserved residue(s) required for the propagation of feature annotation.</text>
</comment>
<evidence type="ECO:0000259" key="13">
    <source>
        <dbReference type="Pfam" id="PF22599"/>
    </source>
</evidence>
<evidence type="ECO:0000256" key="7">
    <source>
        <dbReference type="ARBA" id="ARBA00023010"/>
    </source>
</evidence>
<dbReference type="GO" id="GO:0043952">
    <property type="term" value="P:protein transport by the Sec complex"/>
    <property type="evidence" value="ECO:0007669"/>
    <property type="project" value="UniProtKB-UniRule"/>
</dbReference>
<dbReference type="HOGENOM" id="CLU_007894_4_3_6"/>
<dbReference type="InterPro" id="IPR022646">
    <property type="entry name" value="SecD/SecF_CS"/>
</dbReference>
<dbReference type="FunFam" id="1.20.1640.10:FF:000004">
    <property type="entry name" value="Protein translocase subunit SecD"/>
    <property type="match status" value="1"/>
</dbReference>
<dbReference type="FunFam" id="3.30.70.3400:FF:000003">
    <property type="entry name" value="Preprotein translocase subunit SecD"/>
    <property type="match status" value="1"/>
</dbReference>
<dbReference type="InterPro" id="IPR048634">
    <property type="entry name" value="SecD_SecF_C"/>
</dbReference>
<keyword evidence="5 9" id="KW-0653">Protein transport</keyword>
<keyword evidence="3 9" id="KW-1003">Cell membrane</keyword>
<evidence type="ECO:0000259" key="11">
    <source>
        <dbReference type="Pfam" id="PF13721"/>
    </source>
</evidence>
<dbReference type="PANTHER" id="PTHR30081:SF1">
    <property type="entry name" value="PROTEIN TRANSLOCASE SUBUNIT SECD"/>
    <property type="match status" value="1"/>
</dbReference>
<feature type="transmembrane region" description="Helical" evidence="9">
    <location>
        <begin position="452"/>
        <end position="471"/>
    </location>
</feature>
<dbReference type="Gene3D" id="1.20.1640.10">
    <property type="entry name" value="Multidrug efflux transporter AcrB transmembrane domain"/>
    <property type="match status" value="1"/>
</dbReference>
<feature type="transmembrane region" description="Helical" evidence="9">
    <location>
        <begin position="476"/>
        <end position="496"/>
    </location>
</feature>
<dbReference type="SUPFAM" id="SSF82866">
    <property type="entry name" value="Multidrug efflux transporter AcrB transmembrane domain"/>
    <property type="match status" value="1"/>
</dbReference>
<reference evidence="14 15" key="1">
    <citation type="submission" date="2013-08" db="EMBL/GenBank/DDBJ databases">
        <authorList>
            <person name="Stouthamer R."/>
            <person name="Nunney L."/>
        </authorList>
    </citation>
    <scope>NUCLEOTIDE SEQUENCE [LARGE SCALE GENOMIC DNA]</scope>
    <source>
        <strain evidence="15">ann-1</strain>
    </source>
</reference>
<keyword evidence="8 9" id="KW-0472">Membrane</keyword>
<evidence type="ECO:0000256" key="8">
    <source>
        <dbReference type="ARBA" id="ARBA00023136"/>
    </source>
</evidence>
<comment type="subcellular location">
    <subcellularLocation>
        <location evidence="1 9">Cell membrane</location>
        <topology evidence="1 9">Multi-pass membrane protein</topology>
    </subcellularLocation>
</comment>
<proteinExistence type="inferred from homology"/>
<evidence type="ECO:0000313" key="14">
    <source>
        <dbReference type="EMBL" id="AIC09343.1"/>
    </source>
</evidence>
<dbReference type="InterPro" id="IPR022813">
    <property type="entry name" value="SecD/SecF_arch_bac"/>
</dbReference>
<keyword evidence="6 9" id="KW-1133">Transmembrane helix</keyword>
<evidence type="ECO:0000256" key="6">
    <source>
        <dbReference type="ARBA" id="ARBA00022989"/>
    </source>
</evidence>
<protein>
    <recommendedName>
        <fullName evidence="9">Protein translocase subunit SecD</fullName>
    </recommendedName>
</protein>
<evidence type="ECO:0000256" key="3">
    <source>
        <dbReference type="ARBA" id="ARBA00022475"/>
    </source>
</evidence>
<feature type="domain" description="Protein translocase subunit SecDF P1" evidence="12">
    <location>
        <begin position="225"/>
        <end position="282"/>
    </location>
</feature>
<dbReference type="GO" id="GO:0005886">
    <property type="term" value="C:plasma membrane"/>
    <property type="evidence" value="ECO:0007669"/>
    <property type="project" value="UniProtKB-SubCell"/>
</dbReference>
<dbReference type="Gene3D" id="3.30.70.260">
    <property type="match status" value="1"/>
</dbReference>
<feature type="transmembrane region" description="Helical" evidence="9">
    <location>
        <begin position="575"/>
        <end position="594"/>
    </location>
</feature>
<gene>
    <name evidence="9 14" type="primary">secD</name>
    <name evidence="14" type="ORF">D934_01910</name>
</gene>
<dbReference type="GO" id="GO:0015450">
    <property type="term" value="F:protein-transporting ATPase activity"/>
    <property type="evidence" value="ECO:0007669"/>
    <property type="project" value="InterPro"/>
</dbReference>
<dbReference type="InterPro" id="IPR055344">
    <property type="entry name" value="SecD_SecF_C_bact"/>
</dbReference>
<dbReference type="Proteomes" id="UP000027215">
    <property type="component" value="Chromosome"/>
</dbReference>
<dbReference type="InterPro" id="IPR054384">
    <property type="entry name" value="SecDF_P1_head"/>
</dbReference>
<evidence type="ECO:0000256" key="5">
    <source>
        <dbReference type="ARBA" id="ARBA00022927"/>
    </source>
</evidence>
<evidence type="ECO:0000256" key="9">
    <source>
        <dbReference type="HAMAP-Rule" id="MF_01463"/>
    </source>
</evidence>
<keyword evidence="2 9" id="KW-0813">Transport</keyword>
<dbReference type="InterPro" id="IPR048631">
    <property type="entry name" value="SecD_1st"/>
</dbReference>
<dbReference type="Pfam" id="PF13721">
    <property type="entry name" value="SecD-TM1"/>
    <property type="match status" value="1"/>
</dbReference>